<proteinExistence type="predicted"/>
<organism evidence="1 2">
    <name type="scientific">Caulobacter phage TMCBR2</name>
    <dbReference type="NCBI Taxonomy" id="3025404"/>
    <lineage>
        <taxon>Viruses</taxon>
        <taxon>Duplodnaviria</taxon>
        <taxon>Heunggongvirae</taxon>
        <taxon>Uroviricota</taxon>
        <taxon>Caudoviricetes</taxon>
        <taxon>Caudoviricetes incertae sedis</taxon>
        <taxon>Kronosvirus</taxon>
        <taxon>Kronosvirus pomeria</taxon>
    </lineage>
</organism>
<gene>
    <name evidence="1" type="ORF">TMCBR2_gp056</name>
</gene>
<dbReference type="Proteomes" id="UP001218377">
    <property type="component" value="Segment"/>
</dbReference>
<dbReference type="EMBL" id="OQ269668">
    <property type="protein sequence ID" value="WCS66541.1"/>
    <property type="molecule type" value="Genomic_DNA"/>
</dbReference>
<accession>A0AAF0BYM8</accession>
<name>A0AAF0BYM8_9CAUD</name>
<sequence length="95" mass="10918">MTPQERMSAHDQQQAREHAYDLAKVKAARPVKGGECRWCHKMARVRFPRITLCMDRALVEHVCGACAVIPPPVDEGRWYCETVSRERAIRVLETL</sequence>
<reference evidence="1 2" key="1">
    <citation type="submission" date="2023-01" db="EMBL/GenBank/DDBJ databases">
        <title>New species of Caulobacter bacteriophages in the Kronosvirus genus.</title>
        <authorList>
            <person name="Mohammadi T."/>
            <person name="Millwood A."/>
            <person name="Ely B."/>
        </authorList>
    </citation>
    <scope>NUCLEOTIDE SEQUENCE [LARGE SCALE GENOMIC DNA]</scope>
    <source>
        <strain evidence="1 2">TMCBR2</strain>
    </source>
</reference>
<protein>
    <submittedName>
        <fullName evidence="1">Uncharacterized protein</fullName>
    </submittedName>
</protein>
<evidence type="ECO:0000313" key="2">
    <source>
        <dbReference type="Proteomes" id="UP001218377"/>
    </source>
</evidence>
<evidence type="ECO:0000313" key="1">
    <source>
        <dbReference type="EMBL" id="WCS66541.1"/>
    </source>
</evidence>
<keyword evidence="2" id="KW-1185">Reference proteome</keyword>